<dbReference type="SUPFAM" id="SSF51344">
    <property type="entry name" value="Epsilon subunit of F1F0-ATP synthase N-terminal domain"/>
    <property type="match status" value="1"/>
</dbReference>
<evidence type="ECO:0000256" key="11">
    <source>
        <dbReference type="ARBA" id="ARBA00023196"/>
    </source>
</evidence>
<dbReference type="InterPro" id="IPR001469">
    <property type="entry name" value="ATP_synth_F1_dsu/esu"/>
</dbReference>
<dbReference type="EMBL" id="JAHLFG010000035">
    <property type="protein sequence ID" value="MBU3826479.1"/>
    <property type="molecule type" value="Genomic_DNA"/>
</dbReference>
<dbReference type="NCBIfam" id="NF001847">
    <property type="entry name" value="PRK00571.1-4"/>
    <property type="match status" value="1"/>
</dbReference>
<dbReference type="InterPro" id="IPR020547">
    <property type="entry name" value="ATP_synth_F1_esu_C"/>
</dbReference>
<dbReference type="Proteomes" id="UP000824150">
    <property type="component" value="Unassembled WGS sequence"/>
</dbReference>
<evidence type="ECO:0000259" key="17">
    <source>
        <dbReference type="Pfam" id="PF00401"/>
    </source>
</evidence>
<evidence type="ECO:0000256" key="4">
    <source>
        <dbReference type="ARBA" id="ARBA00011648"/>
    </source>
</evidence>
<dbReference type="PANTHER" id="PTHR13822">
    <property type="entry name" value="ATP SYNTHASE DELTA/EPSILON CHAIN"/>
    <property type="match status" value="1"/>
</dbReference>
<dbReference type="AlphaFoldDB" id="A0A9E2KM55"/>
<dbReference type="NCBIfam" id="TIGR01216">
    <property type="entry name" value="ATP_synt_epsi"/>
    <property type="match status" value="1"/>
</dbReference>
<evidence type="ECO:0000256" key="1">
    <source>
        <dbReference type="ARBA" id="ARBA00003543"/>
    </source>
</evidence>
<reference evidence="19" key="2">
    <citation type="submission" date="2021-04" db="EMBL/GenBank/DDBJ databases">
        <authorList>
            <person name="Gilroy R."/>
        </authorList>
    </citation>
    <scope>NUCLEOTIDE SEQUENCE</scope>
    <source>
        <strain evidence="19">687</strain>
    </source>
</reference>
<keyword evidence="11 15" id="KW-0139">CF(1)</keyword>
<dbReference type="Pfam" id="PF00401">
    <property type="entry name" value="ATP-synt_DE"/>
    <property type="match status" value="1"/>
</dbReference>
<evidence type="ECO:0000259" key="18">
    <source>
        <dbReference type="Pfam" id="PF02823"/>
    </source>
</evidence>
<proteinExistence type="inferred from homology"/>
<keyword evidence="10 15" id="KW-0472">Membrane</keyword>
<evidence type="ECO:0000256" key="7">
    <source>
        <dbReference type="ARBA" id="ARBA00022475"/>
    </source>
</evidence>
<comment type="subcellular location">
    <subcellularLocation>
        <location evidence="2 15">Cell membrane</location>
        <topology evidence="2 15">Peripheral membrane protein</topology>
    </subcellularLocation>
</comment>
<comment type="function">
    <text evidence="1 15">Produces ATP from ADP in the presence of a proton gradient across the membrane.</text>
</comment>
<dbReference type="InterPro" id="IPR020546">
    <property type="entry name" value="ATP_synth_F1_dsu/esu_N"/>
</dbReference>
<sequence length="143" mass="15390">MEDVITFHLDVVSGVGSLYSGRVKTMRITGSEGELGIRHGHAPLLTTIKAGLVSLVTAEDKEDQIYLAGGVLEVQPDTVMVLADTALRADDIDESKAQEAMRAAKDALAHYSTGDKDYAQAFARLAEAMAQLKVVELARSHHK</sequence>
<comment type="similarity">
    <text evidence="3 15 16">Belongs to the ATPase epsilon chain family.</text>
</comment>
<comment type="subunit">
    <text evidence="4 15 16">F-type ATPases have 2 components, CF(1) - the catalytic core - and CF(0) - the membrane proton channel. CF(1) has five subunits: alpha(3), beta(3), gamma(1), delta(1), epsilon(1). CF(0) has three main subunits: a, b and c.</text>
</comment>
<evidence type="ECO:0000256" key="6">
    <source>
        <dbReference type="ARBA" id="ARBA00022448"/>
    </source>
</evidence>
<keyword evidence="7 15" id="KW-1003">Cell membrane</keyword>
<evidence type="ECO:0000256" key="8">
    <source>
        <dbReference type="ARBA" id="ARBA00022781"/>
    </source>
</evidence>
<dbReference type="GO" id="GO:0005524">
    <property type="term" value="F:ATP binding"/>
    <property type="evidence" value="ECO:0007669"/>
    <property type="project" value="UniProtKB-UniRule"/>
</dbReference>
<gene>
    <name evidence="15 19" type="primary">atpC</name>
    <name evidence="19" type="ORF">IAA31_03200</name>
</gene>
<evidence type="ECO:0000256" key="16">
    <source>
        <dbReference type="RuleBase" id="RU003656"/>
    </source>
</evidence>
<name>A0A9E2KM55_9GAMM</name>
<organism evidence="19 20">
    <name type="scientific">Candidatus Anaerobiospirillum merdipullorum</name>
    <dbReference type="NCBI Taxonomy" id="2838450"/>
    <lineage>
        <taxon>Bacteria</taxon>
        <taxon>Pseudomonadati</taxon>
        <taxon>Pseudomonadota</taxon>
        <taxon>Gammaproteobacteria</taxon>
        <taxon>Aeromonadales</taxon>
        <taxon>Succinivibrionaceae</taxon>
        <taxon>Anaerobiospirillum</taxon>
    </lineage>
</organism>
<dbReference type="SUPFAM" id="SSF46604">
    <property type="entry name" value="Epsilon subunit of F1F0-ATP synthase C-terminal domain"/>
    <property type="match status" value="1"/>
</dbReference>
<evidence type="ECO:0000313" key="19">
    <source>
        <dbReference type="EMBL" id="MBU3826479.1"/>
    </source>
</evidence>
<feature type="domain" description="ATP synthase F1 complex delta/epsilon subunit N-terminal" evidence="18">
    <location>
        <begin position="7"/>
        <end position="86"/>
    </location>
</feature>
<dbReference type="Pfam" id="PF02823">
    <property type="entry name" value="ATP-synt_DE_N"/>
    <property type="match status" value="1"/>
</dbReference>
<dbReference type="FunFam" id="2.60.15.10:FF:000001">
    <property type="entry name" value="ATP synthase epsilon chain"/>
    <property type="match status" value="1"/>
</dbReference>
<evidence type="ECO:0000256" key="9">
    <source>
        <dbReference type="ARBA" id="ARBA00023065"/>
    </source>
</evidence>
<evidence type="ECO:0000256" key="15">
    <source>
        <dbReference type="HAMAP-Rule" id="MF_00530"/>
    </source>
</evidence>
<dbReference type="CDD" id="cd12152">
    <property type="entry name" value="F1-ATPase_delta"/>
    <property type="match status" value="1"/>
</dbReference>
<dbReference type="Gene3D" id="1.20.5.440">
    <property type="entry name" value="ATP synthase delta/epsilon subunit, C-terminal domain"/>
    <property type="match status" value="1"/>
</dbReference>
<dbReference type="GO" id="GO:0045259">
    <property type="term" value="C:proton-transporting ATP synthase complex"/>
    <property type="evidence" value="ECO:0007669"/>
    <property type="project" value="UniProtKB-KW"/>
</dbReference>
<evidence type="ECO:0000256" key="10">
    <source>
        <dbReference type="ARBA" id="ARBA00023136"/>
    </source>
</evidence>
<keyword evidence="8 15" id="KW-0375">Hydrogen ion transport</keyword>
<reference evidence="19" key="1">
    <citation type="journal article" date="2021" name="PeerJ">
        <title>Extensive microbial diversity within the chicken gut microbiome revealed by metagenomics and culture.</title>
        <authorList>
            <person name="Gilroy R."/>
            <person name="Ravi A."/>
            <person name="Getino M."/>
            <person name="Pursley I."/>
            <person name="Horton D.L."/>
            <person name="Alikhan N.F."/>
            <person name="Baker D."/>
            <person name="Gharbi K."/>
            <person name="Hall N."/>
            <person name="Watson M."/>
            <person name="Adriaenssens E.M."/>
            <person name="Foster-Nyarko E."/>
            <person name="Jarju S."/>
            <person name="Secka A."/>
            <person name="Antonio M."/>
            <person name="Oren A."/>
            <person name="Chaudhuri R.R."/>
            <person name="La Ragione R."/>
            <person name="Hildebrand F."/>
            <person name="Pallen M.J."/>
        </authorList>
    </citation>
    <scope>NUCLEOTIDE SEQUENCE</scope>
    <source>
        <strain evidence="19">687</strain>
    </source>
</reference>
<evidence type="ECO:0000256" key="13">
    <source>
        <dbReference type="ARBA" id="ARBA00030215"/>
    </source>
</evidence>
<evidence type="ECO:0000256" key="12">
    <source>
        <dbReference type="ARBA" id="ARBA00023310"/>
    </source>
</evidence>
<dbReference type="GO" id="GO:0005886">
    <property type="term" value="C:plasma membrane"/>
    <property type="evidence" value="ECO:0007669"/>
    <property type="project" value="UniProtKB-SubCell"/>
</dbReference>
<dbReference type="InterPro" id="IPR036771">
    <property type="entry name" value="ATPsynth_dsu/esu_N"/>
</dbReference>
<keyword evidence="9 15" id="KW-0406">Ion transport</keyword>
<dbReference type="PANTHER" id="PTHR13822:SF10">
    <property type="entry name" value="ATP SYNTHASE EPSILON CHAIN, CHLOROPLASTIC"/>
    <property type="match status" value="1"/>
</dbReference>
<dbReference type="HAMAP" id="MF_00530">
    <property type="entry name" value="ATP_synth_epsil_bac"/>
    <property type="match status" value="1"/>
</dbReference>
<evidence type="ECO:0000256" key="2">
    <source>
        <dbReference type="ARBA" id="ARBA00004202"/>
    </source>
</evidence>
<evidence type="ECO:0000256" key="14">
    <source>
        <dbReference type="ARBA" id="ARBA00031795"/>
    </source>
</evidence>
<dbReference type="GO" id="GO:0046933">
    <property type="term" value="F:proton-transporting ATP synthase activity, rotational mechanism"/>
    <property type="evidence" value="ECO:0007669"/>
    <property type="project" value="UniProtKB-UniRule"/>
</dbReference>
<evidence type="ECO:0000256" key="3">
    <source>
        <dbReference type="ARBA" id="ARBA00005712"/>
    </source>
</evidence>
<protein>
    <recommendedName>
        <fullName evidence="5 15">ATP synthase epsilon chain</fullName>
    </recommendedName>
    <alternativeName>
        <fullName evidence="14 15">ATP synthase F1 sector epsilon subunit</fullName>
    </alternativeName>
    <alternativeName>
        <fullName evidence="13 15">F-ATPase epsilon subunit</fullName>
    </alternativeName>
</protein>
<dbReference type="Gene3D" id="2.60.15.10">
    <property type="entry name" value="F0F1 ATP synthase delta/epsilon subunit, N-terminal"/>
    <property type="match status" value="1"/>
</dbReference>
<evidence type="ECO:0000313" key="20">
    <source>
        <dbReference type="Proteomes" id="UP000824150"/>
    </source>
</evidence>
<keyword evidence="6 15" id="KW-0813">Transport</keyword>
<evidence type="ECO:0000256" key="5">
    <source>
        <dbReference type="ARBA" id="ARBA00014480"/>
    </source>
</evidence>
<dbReference type="InterPro" id="IPR036794">
    <property type="entry name" value="ATP_F1_dsu/esu_C_sf"/>
</dbReference>
<feature type="domain" description="ATP synthase epsilon subunit C-terminal" evidence="17">
    <location>
        <begin position="90"/>
        <end position="136"/>
    </location>
</feature>
<comment type="caution">
    <text evidence="19">The sequence shown here is derived from an EMBL/GenBank/DDBJ whole genome shotgun (WGS) entry which is preliminary data.</text>
</comment>
<accession>A0A9E2KM55</accession>
<keyword evidence="12 15" id="KW-0066">ATP synthesis</keyword>